<keyword evidence="4" id="KW-1185">Reference proteome</keyword>
<keyword evidence="1" id="KW-0175">Coiled coil</keyword>
<feature type="coiled-coil region" evidence="1">
    <location>
        <begin position="217"/>
        <end position="316"/>
    </location>
</feature>
<dbReference type="EMBL" id="QGDT01000007">
    <property type="protein sequence ID" value="PWJ57310.1"/>
    <property type="molecule type" value="Genomic_DNA"/>
</dbReference>
<feature type="transmembrane region" description="Helical" evidence="2">
    <location>
        <begin position="385"/>
        <end position="406"/>
    </location>
</feature>
<keyword evidence="2" id="KW-1133">Transmembrane helix</keyword>
<proteinExistence type="predicted"/>
<evidence type="ECO:0000256" key="1">
    <source>
        <dbReference type="SAM" id="Coils"/>
    </source>
</evidence>
<dbReference type="Proteomes" id="UP000245880">
    <property type="component" value="Unassembled WGS sequence"/>
</dbReference>
<evidence type="ECO:0000313" key="4">
    <source>
        <dbReference type="Proteomes" id="UP000245880"/>
    </source>
</evidence>
<dbReference type="RefSeq" id="WP_109674959.1">
    <property type="nucleotide sequence ID" value="NZ_QGDT01000007.1"/>
</dbReference>
<evidence type="ECO:0000313" key="3">
    <source>
        <dbReference type="EMBL" id="PWJ57310.1"/>
    </source>
</evidence>
<organism evidence="3 4">
    <name type="scientific">Dyadobacter jejuensis</name>
    <dbReference type="NCBI Taxonomy" id="1082580"/>
    <lineage>
        <taxon>Bacteria</taxon>
        <taxon>Pseudomonadati</taxon>
        <taxon>Bacteroidota</taxon>
        <taxon>Cytophagia</taxon>
        <taxon>Cytophagales</taxon>
        <taxon>Spirosomataceae</taxon>
        <taxon>Dyadobacter</taxon>
    </lineage>
</organism>
<gene>
    <name evidence="3" type="ORF">CLV98_10716</name>
</gene>
<keyword evidence="2" id="KW-0812">Transmembrane</keyword>
<accession>A0A316AKA7</accession>
<dbReference type="OrthoDB" id="948999at2"/>
<keyword evidence="2" id="KW-0472">Membrane</keyword>
<name>A0A316AKA7_9BACT</name>
<dbReference type="AlphaFoldDB" id="A0A316AKA7"/>
<comment type="caution">
    <text evidence="3">The sequence shown here is derived from an EMBL/GenBank/DDBJ whole genome shotgun (WGS) entry which is preliminary data.</text>
</comment>
<protein>
    <submittedName>
        <fullName evidence="3">Uncharacterized protein</fullName>
    </submittedName>
</protein>
<reference evidence="3 4" key="1">
    <citation type="submission" date="2018-03" db="EMBL/GenBank/DDBJ databases">
        <title>Genomic Encyclopedia of Archaeal and Bacterial Type Strains, Phase II (KMG-II): from individual species to whole genera.</title>
        <authorList>
            <person name="Goeker M."/>
        </authorList>
    </citation>
    <scope>NUCLEOTIDE SEQUENCE [LARGE SCALE GENOMIC DNA]</scope>
    <source>
        <strain evidence="3 4">DSM 100346</strain>
    </source>
</reference>
<sequence>MVNSINLIAFGTFGNPNGFKQTFFVGSKELAKSVKTFDINTNAIKLFNSSKVFSIRKEYVNGFNSIAYSIYTYAKEQNSDRSGTFIGSSILFTNKIAKEHIVISQITEFHNQLVSKNVSNNTISVNHSDKFTVVKPKDFDKIEFNLRDIQNLDCKQNTDKNLVVFCSINQNDLNKYFEKSIDLLSSYDTIYFTDSHEVAEFVHQKGVFKLIQNVGERRDFDREVNNLIEERQRKREQSILDFEKEIQKISEDKLLTIQEFKKQIEQAERDHLENEKKLKESKEDINKIGLFYDDFINNAQDLINQLRHNNGKLEEVKQIHNCNKILFNNGISDLKRPNYTTTIPKPKPKGILNTQHQGQEYEYSGGRNRKQEREEVDVNVYKIDIFKVATLVLAFLLIVTWVYFLFYKSNSENKIEVIHKQLNTAPDVQHPAELLKIVDLNPISNSILNENYYRIVAKYLKPNMKLDDVVKVIFSKNPTAIRDFYSGQEEVYSKHLLERNMQCFEVKEGVYYFSKDTLRLIPSYKK</sequence>
<evidence type="ECO:0000256" key="2">
    <source>
        <dbReference type="SAM" id="Phobius"/>
    </source>
</evidence>